<comment type="caution">
    <text evidence="7">The sequence shown here is derived from an EMBL/GenBank/DDBJ whole genome shotgun (WGS) entry which is preliminary data.</text>
</comment>
<dbReference type="AlphaFoldDB" id="A0A937RJG3"/>
<keyword evidence="8" id="KW-1185">Reference proteome</keyword>
<accession>A0A937RJG3</accession>
<name>A0A937RJG3_9ACTN</name>
<dbReference type="RefSeq" id="WP_203005359.1">
    <property type="nucleotide sequence ID" value="NZ_JADWYU010000144.1"/>
</dbReference>
<dbReference type="Proteomes" id="UP000604475">
    <property type="component" value="Unassembled WGS sequence"/>
</dbReference>
<dbReference type="PROSITE" id="PS51755">
    <property type="entry name" value="OMPR_PHOB"/>
    <property type="match status" value="1"/>
</dbReference>
<dbReference type="SUPFAM" id="SSF52540">
    <property type="entry name" value="P-loop containing nucleoside triphosphate hydrolases"/>
    <property type="match status" value="1"/>
</dbReference>
<keyword evidence="2" id="KW-0805">Transcription regulation</keyword>
<dbReference type="InterPro" id="IPR005158">
    <property type="entry name" value="BTAD"/>
</dbReference>
<protein>
    <submittedName>
        <fullName evidence="7">AAA family ATPase</fullName>
    </submittedName>
</protein>
<evidence type="ECO:0000256" key="2">
    <source>
        <dbReference type="ARBA" id="ARBA00023015"/>
    </source>
</evidence>
<dbReference type="PANTHER" id="PTHR35807">
    <property type="entry name" value="TRANSCRIPTIONAL REGULATOR REDD-RELATED"/>
    <property type="match status" value="1"/>
</dbReference>
<evidence type="ECO:0000259" key="6">
    <source>
        <dbReference type="PROSITE" id="PS51755"/>
    </source>
</evidence>
<evidence type="ECO:0000256" key="4">
    <source>
        <dbReference type="ARBA" id="ARBA00023163"/>
    </source>
</evidence>
<evidence type="ECO:0000313" key="8">
    <source>
        <dbReference type="Proteomes" id="UP000604475"/>
    </source>
</evidence>
<reference evidence="7" key="1">
    <citation type="submission" date="2020-12" db="EMBL/GenBank/DDBJ databases">
        <title>Genomic characterization of non-nitrogen-fixing Frankia strains.</title>
        <authorList>
            <person name="Carlos-Shanley C."/>
            <person name="Guerra T."/>
            <person name="Hahn D."/>
        </authorList>
    </citation>
    <scope>NUCLEOTIDE SEQUENCE</scope>
    <source>
        <strain evidence="7">CN6</strain>
    </source>
</reference>
<dbReference type="SUPFAM" id="SSF46894">
    <property type="entry name" value="C-terminal effector domain of the bipartite response regulators"/>
    <property type="match status" value="2"/>
</dbReference>
<comment type="similarity">
    <text evidence="1">Belongs to the AfsR/DnrI/RedD regulatory family.</text>
</comment>
<dbReference type="Pfam" id="PF03704">
    <property type="entry name" value="BTAD"/>
    <property type="match status" value="1"/>
</dbReference>
<dbReference type="InterPro" id="IPR016032">
    <property type="entry name" value="Sig_transdc_resp-reg_C-effctor"/>
</dbReference>
<evidence type="ECO:0000256" key="1">
    <source>
        <dbReference type="ARBA" id="ARBA00005820"/>
    </source>
</evidence>
<dbReference type="Gene3D" id="3.40.50.300">
    <property type="entry name" value="P-loop containing nucleotide triphosphate hydrolases"/>
    <property type="match status" value="1"/>
</dbReference>
<dbReference type="Pfam" id="PF00486">
    <property type="entry name" value="Trans_reg_C"/>
    <property type="match status" value="1"/>
</dbReference>
<dbReference type="InterPro" id="IPR011990">
    <property type="entry name" value="TPR-like_helical_dom_sf"/>
</dbReference>
<dbReference type="Gene3D" id="1.10.10.10">
    <property type="entry name" value="Winged helix-like DNA-binding domain superfamily/Winged helix DNA-binding domain"/>
    <property type="match status" value="2"/>
</dbReference>
<evidence type="ECO:0000313" key="7">
    <source>
        <dbReference type="EMBL" id="MBL7631362.1"/>
    </source>
</evidence>
<keyword evidence="4" id="KW-0804">Transcription</keyword>
<dbReference type="GO" id="GO:0006355">
    <property type="term" value="P:regulation of DNA-templated transcription"/>
    <property type="evidence" value="ECO:0007669"/>
    <property type="project" value="InterPro"/>
</dbReference>
<dbReference type="InterPro" id="IPR027417">
    <property type="entry name" value="P-loop_NTPase"/>
</dbReference>
<dbReference type="InterPro" id="IPR051677">
    <property type="entry name" value="AfsR-DnrI-RedD_regulator"/>
</dbReference>
<feature type="DNA-binding region" description="OmpR/PhoB-type" evidence="5">
    <location>
        <begin position="1"/>
        <end position="92"/>
    </location>
</feature>
<dbReference type="SUPFAM" id="SSF48452">
    <property type="entry name" value="TPR-like"/>
    <property type="match status" value="2"/>
</dbReference>
<dbReference type="GO" id="GO:0003677">
    <property type="term" value="F:DNA binding"/>
    <property type="evidence" value="ECO:0007669"/>
    <property type="project" value="UniProtKB-UniRule"/>
</dbReference>
<dbReference type="PANTHER" id="PTHR35807:SF1">
    <property type="entry name" value="TRANSCRIPTIONAL REGULATOR REDD"/>
    <property type="match status" value="1"/>
</dbReference>
<evidence type="ECO:0000256" key="5">
    <source>
        <dbReference type="PROSITE-ProRule" id="PRU01091"/>
    </source>
</evidence>
<dbReference type="Gene3D" id="1.25.40.10">
    <property type="entry name" value="Tetratricopeptide repeat domain"/>
    <property type="match status" value="2"/>
</dbReference>
<evidence type="ECO:0000256" key="3">
    <source>
        <dbReference type="ARBA" id="ARBA00023125"/>
    </source>
</evidence>
<dbReference type="SMART" id="SM00862">
    <property type="entry name" value="Trans_reg_C"/>
    <property type="match status" value="1"/>
</dbReference>
<dbReference type="SMART" id="SM00421">
    <property type="entry name" value="HTH_LUXR"/>
    <property type="match status" value="1"/>
</dbReference>
<keyword evidence="3 5" id="KW-0238">DNA-binding</keyword>
<dbReference type="EMBL" id="JAEACQ010000268">
    <property type="protein sequence ID" value="MBL7631362.1"/>
    <property type="molecule type" value="Genomic_DNA"/>
</dbReference>
<dbReference type="InterPro" id="IPR001867">
    <property type="entry name" value="OmpR/PhoB-type_DNA-bd"/>
</dbReference>
<sequence>MSVFVRLLGPVDVMLEDTVRPVPGLRRKAVLARLALRPGEVVSTDLLIDAVWDGQPPATAVNTLQRHVSYLRRILGAPDAIRAQAPGYLLGVTATDLRQAEDLIERGRGAATPADGLAALEQALELWRGQPLIDVAALSWFSHEADRLERMRRAAEQAAVECRLALGQHATLIPELAKLCEQRPFDEDQHGQLMVALYRGGRQAEALSVFHQLRARLMDELGIDPSGPIRDLHAAILRQDPGLDLPPAPASPGPPVSGSTHLIERAEETALIDQALSRALDSRTGRILIFEGPAGIGKTSLLDLARKRGSVLGYTVVSARGTDLETDYGWGCARQLFHRYGEAESAISPFPPADQEASGGEYQPITSLFWLACDLASRNPLMIVLDDLQWADTPSVQFLAFLASRLDALRIVIVLGLRPGYERIGRFVSSIAGLPYSSTAVPRPLSPQGCVELLAEVIDTPDPELADRCQALTRGNPFLMKELALSLSAAGGDLTKALPEGSPTVHRFVARQLRYLPPFSVEVAQALAVLGDGTGSDWLATMTRTSAQDALHALPPLVSSQLVVAEGIPVRFSFGHPLIRDSVYESIPAAQRTELHLRAAHAAMGAHDPIRAATHLLRVPPGYGTYDPIPILAEAADISLAKGSVNSAVTFLRRIMEADLGERRTEMLTRLGSVEALVDPSSAIEHLSEALARSPGPEARARVACGLASTLWIAGRPREAARVCLAALERDRGIADDTRQFLRGCLAMVAYGTRHGTDLIGLIDTYQDETTGASIGGRVLDAGMALHHMHQNRRDDAERRALSALAGDRLIHEPMAAGASLTCAWYALVPCDSPALLPSIENALDHNRRSGSLSGLSGALYLRSEAMYAQGHLRDALSDAWEAWEVSDIAGVRLGGSFIASVLLRTLAARGEFDRAVEILRQTKARHATGVTPVLYAPGEIALHLAMGQTRRALAAALATRDQCAGRIFNPVVSDWRAPLVRCYSLLGREDEARATAEELLSASREWGTARAVGRALRHAAVVESGTRELELLEESVRLLDTTKAALEQATSLYAFGNALNRCGHPVEAWRRLGAAFDLAEFCGARLLRDAIGSALRRAGEAPLTPAVMAALSPTETKVADLAGRGMSAREIAEELYLTVETVRQRLAVIERKRAGTSGPSAAR</sequence>
<gene>
    <name evidence="7" type="ORF">I7412_30225</name>
</gene>
<dbReference type="Pfam" id="PF13191">
    <property type="entry name" value="AAA_16"/>
    <property type="match status" value="1"/>
</dbReference>
<proteinExistence type="inferred from homology"/>
<dbReference type="InterPro" id="IPR041664">
    <property type="entry name" value="AAA_16"/>
</dbReference>
<dbReference type="InterPro" id="IPR036388">
    <property type="entry name" value="WH-like_DNA-bd_sf"/>
</dbReference>
<organism evidence="7 8">
    <name type="scientific">Frankia nepalensis</name>
    <dbReference type="NCBI Taxonomy" id="1836974"/>
    <lineage>
        <taxon>Bacteria</taxon>
        <taxon>Bacillati</taxon>
        <taxon>Actinomycetota</taxon>
        <taxon>Actinomycetes</taxon>
        <taxon>Frankiales</taxon>
        <taxon>Frankiaceae</taxon>
        <taxon>Frankia</taxon>
    </lineage>
</organism>
<dbReference type="CDD" id="cd15831">
    <property type="entry name" value="BTAD"/>
    <property type="match status" value="1"/>
</dbReference>
<dbReference type="InterPro" id="IPR000792">
    <property type="entry name" value="Tscrpt_reg_LuxR_C"/>
</dbReference>
<dbReference type="SMART" id="SM01043">
    <property type="entry name" value="BTAD"/>
    <property type="match status" value="1"/>
</dbReference>
<dbReference type="GO" id="GO:0000160">
    <property type="term" value="P:phosphorelay signal transduction system"/>
    <property type="evidence" value="ECO:0007669"/>
    <property type="project" value="InterPro"/>
</dbReference>
<feature type="domain" description="OmpR/PhoB-type" evidence="6">
    <location>
        <begin position="1"/>
        <end position="92"/>
    </location>
</feature>